<feature type="compositionally biased region" description="Low complexity" evidence="1">
    <location>
        <begin position="1080"/>
        <end position="1094"/>
    </location>
</feature>
<dbReference type="SUPFAM" id="SSF52540">
    <property type="entry name" value="P-loop containing nucleoside triphosphate hydrolases"/>
    <property type="match status" value="1"/>
</dbReference>
<feature type="region of interest" description="Disordered" evidence="1">
    <location>
        <begin position="1107"/>
        <end position="1129"/>
    </location>
</feature>
<sequence length="1129" mass="126956">MMELDLDNLPFCGRQKELKILQDALQVASEQGKLCLVAVSGPSGTGKSQLVSHFIQEHVVKSPSNKMWACSGKYDANSLMRPYSAIGDCYSQLVEHMLQDDAKKWSAKLAENAQMDFSVLAPLIPNISKLLLPVHPVAKDTRSRGDALRRLSRVSSDSISFASENNRSASEAIQDLKEASSLHNVDRYVITLRALARLACAERTLVFVYDDIQFADPQSIRLKQRLASTAEDLRLLMIATHRPLSKDHPAAPLIQRPNSNQSTFIELKEFQHDNIRDMLQAVLKREPEDLQDLTFLVQRKTGSNPCAVQEYLRLLAHQRLLQFCTTNYRWTWDLAKMEMETDVSDDIVQMVVHRVDAICDSDDLRKLLLHAAALGDSRFESTLLFHAMNYGANRKVTTLDSMHQVLAQGCAEGLLEHQTHSTWYKFSHDRVLEAAQTFLPETGSYQREELHFGIGRQLLKMAMGEISCGGGDDNMQHSKSKLFIMAMTHCNQAPGKVATLPENRCLEFVKANHMAADAALETTSFALAVGFLERGLRLLGSISVIKWNEHYDTMLALSDSLAYAYFCTDNVAAASALIEDIMTHAKSLDHKLGAYQSSILCRWQHGDLDGALKQAMAVVKEVANIRFPKRFLQVHMIKRILGIRGVLAKTTDQQLLNLPDISEKQIHTTLYFLNLLAAVASFANAEQICVMTMIASTKITLKHGYGPETVYSVASASFIMILLEDYDNGNRLAKVGMELASRNDYPVTDARAKVLLNCYCIHWKHPMHECLESLLDSANTCMKNADVSYMFFNCFIYCLMYYYCGLSLEPIETDYKRFEETLSDYGQEMFLAIMRCRMQQIQNLRGKGSRKPTDLTGDVMDQDKCIAEWKKIGHGRALFTAYLCRLELACYFDDTHIAEEMSKLLPAIVKEGPGVWLLSRVFFQGLLCFRLAQKTRRRRRTNIAKGKRHLGWFSTRVAKGCPNCFHYMKLLTAECTRVTVGIKDIDKVQQSYDAGIAAAGKLGFMQDHALGNELAGRFFLEEVVQKNSDECGSGKEWAETYLTRALELYGSWGAEAKVKDMRRKYKDMLPGLDTSEIQMNGSSNRGSSRLSTTRLSFVSSGSKVSRTSYASSRNSHSQLTDETTTIASV</sequence>
<protein>
    <recommendedName>
        <fullName evidence="2">Orc1-like AAA ATPase domain-containing protein</fullName>
    </recommendedName>
</protein>
<organism evidence="3 4">
    <name type="scientific">Seminavis robusta</name>
    <dbReference type="NCBI Taxonomy" id="568900"/>
    <lineage>
        <taxon>Eukaryota</taxon>
        <taxon>Sar</taxon>
        <taxon>Stramenopiles</taxon>
        <taxon>Ochrophyta</taxon>
        <taxon>Bacillariophyta</taxon>
        <taxon>Bacillariophyceae</taxon>
        <taxon>Bacillariophycidae</taxon>
        <taxon>Naviculales</taxon>
        <taxon>Naviculaceae</taxon>
        <taxon>Seminavis</taxon>
    </lineage>
</organism>
<dbReference type="Pfam" id="PF13191">
    <property type="entry name" value="AAA_16"/>
    <property type="match status" value="1"/>
</dbReference>
<reference evidence="3" key="1">
    <citation type="submission" date="2020-06" db="EMBL/GenBank/DDBJ databases">
        <authorList>
            <consortium name="Plant Systems Biology data submission"/>
        </authorList>
    </citation>
    <scope>NUCLEOTIDE SEQUENCE</scope>
    <source>
        <strain evidence="3">D6</strain>
    </source>
</reference>
<keyword evidence="4" id="KW-1185">Reference proteome</keyword>
<evidence type="ECO:0000259" key="2">
    <source>
        <dbReference type="Pfam" id="PF13191"/>
    </source>
</evidence>
<dbReference type="InterPro" id="IPR041664">
    <property type="entry name" value="AAA_16"/>
</dbReference>
<feature type="region of interest" description="Disordered" evidence="1">
    <location>
        <begin position="1073"/>
        <end position="1094"/>
    </location>
</feature>
<dbReference type="Proteomes" id="UP001153069">
    <property type="component" value="Unassembled WGS sequence"/>
</dbReference>
<feature type="domain" description="Orc1-like AAA ATPase" evidence="2">
    <location>
        <begin position="11"/>
        <end position="238"/>
    </location>
</feature>
<evidence type="ECO:0000313" key="3">
    <source>
        <dbReference type="EMBL" id="CAB9503188.1"/>
    </source>
</evidence>
<dbReference type="AlphaFoldDB" id="A0A9N8HAS2"/>
<dbReference type="InterPro" id="IPR027417">
    <property type="entry name" value="P-loop_NTPase"/>
</dbReference>
<dbReference type="PANTHER" id="PTHR43642">
    <property type="entry name" value="HYBRID SIGNAL TRANSDUCTION HISTIDINE KINASE G"/>
    <property type="match status" value="1"/>
</dbReference>
<gene>
    <name evidence="3" type="ORF">SEMRO_158_G071560.2</name>
</gene>
<dbReference type="InterPro" id="IPR053159">
    <property type="entry name" value="Hybrid_Histidine_Kinase"/>
</dbReference>
<dbReference type="Gene3D" id="3.40.50.300">
    <property type="entry name" value="P-loop containing nucleotide triphosphate hydrolases"/>
    <property type="match status" value="1"/>
</dbReference>
<name>A0A9N8HAS2_9STRA</name>
<dbReference type="EMBL" id="CAICTM010000157">
    <property type="protein sequence ID" value="CAB9503188.1"/>
    <property type="molecule type" value="Genomic_DNA"/>
</dbReference>
<proteinExistence type="predicted"/>
<comment type="caution">
    <text evidence="3">The sequence shown here is derived from an EMBL/GenBank/DDBJ whole genome shotgun (WGS) entry which is preliminary data.</text>
</comment>
<evidence type="ECO:0000313" key="4">
    <source>
        <dbReference type="Proteomes" id="UP001153069"/>
    </source>
</evidence>
<accession>A0A9N8HAS2</accession>
<dbReference type="PANTHER" id="PTHR43642:SF1">
    <property type="entry name" value="HYBRID SIGNAL TRANSDUCTION HISTIDINE KINASE G"/>
    <property type="match status" value="1"/>
</dbReference>
<evidence type="ECO:0000256" key="1">
    <source>
        <dbReference type="SAM" id="MobiDB-lite"/>
    </source>
</evidence>